<keyword evidence="11" id="KW-1185">Reference proteome</keyword>
<dbReference type="InterPro" id="IPR006140">
    <property type="entry name" value="D-isomer_DH_NAD-bd"/>
</dbReference>
<evidence type="ECO:0000256" key="3">
    <source>
        <dbReference type="ARBA" id="ARBA00022553"/>
    </source>
</evidence>
<dbReference type="Gene3D" id="3.40.50.720">
    <property type="entry name" value="NAD(P)-binding Rossmann-like Domain"/>
    <property type="match status" value="2"/>
</dbReference>
<accession>A0A1D1VH02</accession>
<dbReference type="PROSITE" id="PS00065">
    <property type="entry name" value="D_2_HYDROXYACID_DH_1"/>
    <property type="match status" value="1"/>
</dbReference>
<keyword evidence="6" id="KW-0520">NAD</keyword>
<keyword evidence="3" id="KW-0597">Phosphoprotein</keyword>
<dbReference type="FunFam" id="3.40.50.720:FF:000021">
    <property type="entry name" value="D-3-phosphoglycerate dehydrogenase"/>
    <property type="match status" value="1"/>
</dbReference>
<comment type="similarity">
    <text evidence="1 7">Belongs to the D-isomer specific 2-hydroxyacid dehydrogenase family.</text>
</comment>
<feature type="domain" description="D-isomer specific 2-hydroxyacid dehydrogenase NAD-binding" evidence="9">
    <location>
        <begin position="111"/>
        <end position="286"/>
    </location>
</feature>
<evidence type="ECO:0000256" key="1">
    <source>
        <dbReference type="ARBA" id="ARBA00005854"/>
    </source>
</evidence>
<dbReference type="SUPFAM" id="SSF51735">
    <property type="entry name" value="NAD(P)-binding Rossmann-fold domains"/>
    <property type="match status" value="1"/>
</dbReference>
<evidence type="ECO:0000313" key="11">
    <source>
        <dbReference type="Proteomes" id="UP000186922"/>
    </source>
</evidence>
<evidence type="ECO:0000256" key="6">
    <source>
        <dbReference type="ARBA" id="ARBA00023027"/>
    </source>
</evidence>
<evidence type="ECO:0000256" key="5">
    <source>
        <dbReference type="ARBA" id="ARBA00023002"/>
    </source>
</evidence>
<evidence type="ECO:0000256" key="4">
    <source>
        <dbReference type="ARBA" id="ARBA00022990"/>
    </source>
</evidence>
<dbReference type="InterPro" id="IPR006139">
    <property type="entry name" value="D-isomer_2_OHA_DH_cat_dom"/>
</dbReference>
<reference evidence="10 11" key="1">
    <citation type="journal article" date="2016" name="Nat. Commun.">
        <title>Extremotolerant tardigrade genome and improved radiotolerance of human cultured cells by tardigrade-unique protein.</title>
        <authorList>
            <person name="Hashimoto T."/>
            <person name="Horikawa D.D."/>
            <person name="Saito Y."/>
            <person name="Kuwahara H."/>
            <person name="Kozuka-Hata H."/>
            <person name="Shin-I T."/>
            <person name="Minakuchi Y."/>
            <person name="Ohishi K."/>
            <person name="Motoyama A."/>
            <person name="Aizu T."/>
            <person name="Enomoto A."/>
            <person name="Kondo K."/>
            <person name="Tanaka S."/>
            <person name="Hara Y."/>
            <person name="Koshikawa S."/>
            <person name="Sagara H."/>
            <person name="Miura T."/>
            <person name="Yokobori S."/>
            <person name="Miyagawa K."/>
            <person name="Suzuki Y."/>
            <person name="Kubo T."/>
            <person name="Oyama M."/>
            <person name="Kohara Y."/>
            <person name="Fujiyama A."/>
            <person name="Arakawa K."/>
            <person name="Katayama T."/>
            <person name="Toyoda A."/>
            <person name="Kunieda T."/>
        </authorList>
    </citation>
    <scope>NUCLEOTIDE SEQUENCE [LARGE SCALE GENOMIC DNA]</scope>
    <source>
        <strain evidence="10 11">YOKOZUNA-1</strain>
    </source>
</reference>
<organism evidence="10 11">
    <name type="scientific">Ramazzottius varieornatus</name>
    <name type="common">Water bear</name>
    <name type="synonym">Tardigrade</name>
    <dbReference type="NCBI Taxonomy" id="947166"/>
    <lineage>
        <taxon>Eukaryota</taxon>
        <taxon>Metazoa</taxon>
        <taxon>Ecdysozoa</taxon>
        <taxon>Tardigrada</taxon>
        <taxon>Eutardigrada</taxon>
        <taxon>Parachela</taxon>
        <taxon>Hypsibioidea</taxon>
        <taxon>Ramazzottiidae</taxon>
        <taxon>Ramazzottius</taxon>
    </lineage>
</organism>
<name>A0A1D1VH02_RAMVA</name>
<dbReference type="PANTHER" id="PTHR42938">
    <property type="entry name" value="FORMATE DEHYDROGENASE 1"/>
    <property type="match status" value="1"/>
</dbReference>
<evidence type="ECO:0000313" key="10">
    <source>
        <dbReference type="EMBL" id="GAU99342.1"/>
    </source>
</evidence>
<keyword evidence="5 7" id="KW-0560">Oxidoreductase</keyword>
<gene>
    <name evidence="10" type="primary">RvY_10361-1</name>
    <name evidence="10" type="synonym">RvY_10361.1</name>
    <name evidence="10" type="ORF">RvY_10361</name>
</gene>
<comment type="subunit">
    <text evidence="2">Homotetramer.</text>
</comment>
<proteinExistence type="inferred from homology"/>
<dbReference type="GO" id="GO:0004617">
    <property type="term" value="F:phosphoglycerate dehydrogenase activity"/>
    <property type="evidence" value="ECO:0007669"/>
    <property type="project" value="TreeGrafter"/>
</dbReference>
<dbReference type="Proteomes" id="UP000186922">
    <property type="component" value="Unassembled WGS sequence"/>
</dbReference>
<dbReference type="Pfam" id="PF02826">
    <property type="entry name" value="2-Hacid_dh_C"/>
    <property type="match status" value="1"/>
</dbReference>
<evidence type="ECO:0000256" key="7">
    <source>
        <dbReference type="RuleBase" id="RU003719"/>
    </source>
</evidence>
<evidence type="ECO:0008006" key="12">
    <source>
        <dbReference type="Google" id="ProtNLM"/>
    </source>
</evidence>
<evidence type="ECO:0000259" key="9">
    <source>
        <dbReference type="Pfam" id="PF02826"/>
    </source>
</evidence>
<dbReference type="EMBL" id="BDGG01000005">
    <property type="protein sequence ID" value="GAU99342.1"/>
    <property type="molecule type" value="Genomic_DNA"/>
</dbReference>
<dbReference type="InterPro" id="IPR029752">
    <property type="entry name" value="D-isomer_DH_CS1"/>
</dbReference>
<keyword evidence="4" id="KW-0007">Acetylation</keyword>
<dbReference type="SUPFAM" id="SSF52283">
    <property type="entry name" value="Formate/glycerate dehydrogenase catalytic domain-like"/>
    <property type="match status" value="1"/>
</dbReference>
<feature type="domain" description="D-isomer specific 2-hydroxyacid dehydrogenase catalytic" evidence="8">
    <location>
        <begin position="9"/>
        <end position="318"/>
    </location>
</feature>
<dbReference type="CDD" id="cd12173">
    <property type="entry name" value="PGDH_4"/>
    <property type="match status" value="1"/>
</dbReference>
<evidence type="ECO:0000259" key="8">
    <source>
        <dbReference type="Pfam" id="PF00389"/>
    </source>
</evidence>
<comment type="caution">
    <text evidence="10">The sequence shown here is derived from an EMBL/GenBank/DDBJ whole genome shotgun (WGS) entry which is preliminary data.</text>
</comment>
<dbReference type="AlphaFoldDB" id="A0A1D1VH02"/>
<dbReference type="InterPro" id="IPR036291">
    <property type="entry name" value="NAD(P)-bd_dom_sf"/>
</dbReference>
<protein>
    <recommendedName>
        <fullName evidence="12">D-3-phosphoglycerate dehydrogenase</fullName>
    </recommendedName>
</protein>
<sequence>MHHKNIKKVLITDPIDPTFVQCLRNAGCDVDEKKLTKDQLISQIADYDALVVRSGTQVTVDVIAAGKNLKLIGRAGTGVDNIDVPAATKHGVWVMNTPGANTISAAEMTCALILALARQIPQACQTLKDGRWDRKLFMGNELMGKTLAILGLGRIGREVATRMRSFGMTIVGFDPFMPAETAAQYGIQFMAPEQIWPVADYITVHVPLLPETENLVCSEVLVKCKRGVKIINAARGGIVNEKDLLKELESGQVGGAALDVFAEEPPGPEVQKLLKHSKVVCTPHLGASTTEAQERVAGDLAEQIQQWITTGNAPGFVNKI</sequence>
<dbReference type="STRING" id="947166.A0A1D1VH02"/>
<dbReference type="GO" id="GO:0051287">
    <property type="term" value="F:NAD binding"/>
    <property type="evidence" value="ECO:0007669"/>
    <property type="project" value="InterPro"/>
</dbReference>
<dbReference type="Pfam" id="PF00389">
    <property type="entry name" value="2-Hacid_dh"/>
    <property type="match status" value="1"/>
</dbReference>
<dbReference type="OrthoDB" id="1621027at2759"/>
<dbReference type="PANTHER" id="PTHR42938:SF22">
    <property type="entry name" value="D-3-PHOSPHOGLYCERATE DEHYDROGENASE"/>
    <property type="match status" value="1"/>
</dbReference>
<evidence type="ECO:0000256" key="2">
    <source>
        <dbReference type="ARBA" id="ARBA00011881"/>
    </source>
</evidence>